<name>A0AAD3HQV1_9CHLO</name>
<feature type="non-terminal residue" evidence="3">
    <location>
        <position position="490"/>
    </location>
</feature>
<keyword evidence="4" id="KW-1185">Reference proteome</keyword>
<organism evidence="3 4">
    <name type="scientific">Astrephomene gubernaculifera</name>
    <dbReference type="NCBI Taxonomy" id="47775"/>
    <lineage>
        <taxon>Eukaryota</taxon>
        <taxon>Viridiplantae</taxon>
        <taxon>Chlorophyta</taxon>
        <taxon>core chlorophytes</taxon>
        <taxon>Chlorophyceae</taxon>
        <taxon>CS clade</taxon>
        <taxon>Chlamydomonadales</taxon>
        <taxon>Astrephomenaceae</taxon>
        <taxon>Astrephomene</taxon>
    </lineage>
</organism>
<feature type="non-terminal residue" evidence="3">
    <location>
        <position position="1"/>
    </location>
</feature>
<dbReference type="AlphaFoldDB" id="A0AAD3HQV1"/>
<sequence length="490" mass="51463">AGQPSDPAGGLLSTASLPVGRLEDVLMRRAGPLGMGGMGAAGGPEEAGGGGVLGEGQGHQGGSNMAGVVAAAAARAGYGSESQIPRVSGLGLGLGVGLGLELGRDERRGMRLGSAGDVEAAQRHRQLVQQRQQQQLLMSLQQQQLQQLQQQQQQQHQLQQLQHLQQLHQQQQQLQLQPYQLQQGVGYRRMQTQQQQQHGPSLLFPQLPQQQPQGFLPLPGMFGPSQESPQAQGLVQGAWPPSANLQHMAATGMYLGNPMGREQPHLLPRQPLYHIQEHPTPHLHHHHLHHHHQQSPQQQPQAMDFQLQADEHIVTLAGSIGATSMEGLYGSLSPHGMAGGFGEGAHLGPGLQLSHLALKLSHARPEDLPGDLQERLGGMLGRAGASGLPPTIRQGCVEVLVEVLHSCSQSTLRNELFGLGGLLAEMGATASTGAGAGAVGSAGGGPDALDEVPEAADGVQLAAASAAAAARERLRGLVGKETFDGCERVT</sequence>
<feature type="compositionally biased region" description="Low complexity" evidence="2">
    <location>
        <begin position="294"/>
        <end position="303"/>
    </location>
</feature>
<evidence type="ECO:0000256" key="1">
    <source>
        <dbReference type="SAM" id="Coils"/>
    </source>
</evidence>
<proteinExistence type="predicted"/>
<accession>A0AAD3HQV1</accession>
<feature type="coiled-coil region" evidence="1">
    <location>
        <begin position="131"/>
        <end position="161"/>
    </location>
</feature>
<comment type="caution">
    <text evidence="3">The sequence shown here is derived from an EMBL/GenBank/DDBJ whole genome shotgun (WGS) entry which is preliminary data.</text>
</comment>
<feature type="compositionally biased region" description="Basic residues" evidence="2">
    <location>
        <begin position="282"/>
        <end position="293"/>
    </location>
</feature>
<evidence type="ECO:0000256" key="2">
    <source>
        <dbReference type="SAM" id="MobiDB-lite"/>
    </source>
</evidence>
<dbReference type="EMBL" id="BMAR01000029">
    <property type="protein sequence ID" value="GFR49280.1"/>
    <property type="molecule type" value="Genomic_DNA"/>
</dbReference>
<dbReference type="Proteomes" id="UP001054857">
    <property type="component" value="Unassembled WGS sequence"/>
</dbReference>
<keyword evidence="1" id="KW-0175">Coiled coil</keyword>
<reference evidence="3 4" key="1">
    <citation type="journal article" date="2021" name="Sci. Rep.">
        <title>Genome sequencing of the multicellular alga Astrephomene provides insights into convergent evolution of germ-soma differentiation.</title>
        <authorList>
            <person name="Yamashita S."/>
            <person name="Yamamoto K."/>
            <person name="Matsuzaki R."/>
            <person name="Suzuki S."/>
            <person name="Yamaguchi H."/>
            <person name="Hirooka S."/>
            <person name="Minakuchi Y."/>
            <person name="Miyagishima S."/>
            <person name="Kawachi M."/>
            <person name="Toyoda A."/>
            <person name="Nozaki H."/>
        </authorList>
    </citation>
    <scope>NUCLEOTIDE SEQUENCE [LARGE SCALE GENOMIC DNA]</scope>
    <source>
        <strain evidence="3 4">NIES-4017</strain>
    </source>
</reference>
<evidence type="ECO:0000313" key="4">
    <source>
        <dbReference type="Proteomes" id="UP001054857"/>
    </source>
</evidence>
<gene>
    <name evidence="3" type="ORF">Agub_g11288</name>
</gene>
<evidence type="ECO:0000313" key="3">
    <source>
        <dbReference type="EMBL" id="GFR49280.1"/>
    </source>
</evidence>
<protein>
    <submittedName>
        <fullName evidence="3">Uncharacterized protein</fullName>
    </submittedName>
</protein>
<feature type="region of interest" description="Disordered" evidence="2">
    <location>
        <begin position="282"/>
        <end position="303"/>
    </location>
</feature>